<protein>
    <recommendedName>
        <fullName evidence="3">DUF1499 domain-containing protein</fullName>
    </recommendedName>
</protein>
<sequence>MEKTQKGGRAMKKQIIVVLVNLLLLTGCAGTMSELGIKNGELTPCPKTPNCVNSQAVGEKHYIQPIRYAGTRQEMRVRLLQILEAEKRTNILTVQEDYVRVEFTSALFRFVDDVEFYFPEEQSGETVIYVRSASRLGYSDLGANRKRIEWIRGEFNK</sequence>
<dbReference type="HOGENOM" id="CLU_105603_3_0_7"/>
<gene>
    <name evidence="1" type="ordered locus">DP1404</name>
</gene>
<name>Q6ANE1_DESPS</name>
<dbReference type="PANTHER" id="PTHR34801:SF6">
    <property type="entry name" value="SLL1620 PROTEIN"/>
    <property type="match status" value="1"/>
</dbReference>
<evidence type="ECO:0000313" key="1">
    <source>
        <dbReference type="EMBL" id="CAG36133.1"/>
    </source>
</evidence>
<dbReference type="Pfam" id="PF07386">
    <property type="entry name" value="DUF1499"/>
    <property type="match status" value="1"/>
</dbReference>
<dbReference type="AlphaFoldDB" id="Q6ANE1"/>
<reference evidence="2" key="1">
    <citation type="journal article" date="2004" name="Environ. Microbiol.">
        <title>The genome of Desulfotalea psychrophila, a sulfate-reducing bacterium from permanently cold Arctic sediments.</title>
        <authorList>
            <person name="Rabus R."/>
            <person name="Ruepp A."/>
            <person name="Frickey T."/>
            <person name="Rattei T."/>
            <person name="Fartmann B."/>
            <person name="Stark M."/>
            <person name="Bauer M."/>
            <person name="Zibat A."/>
            <person name="Lombardot T."/>
            <person name="Becker I."/>
            <person name="Amann J."/>
            <person name="Gellner K."/>
            <person name="Teeling H."/>
            <person name="Leuschner W.D."/>
            <person name="Gloeckner F.-O."/>
            <person name="Lupas A.N."/>
            <person name="Amann R."/>
            <person name="Klenk H.-P."/>
        </authorList>
    </citation>
    <scope>NUCLEOTIDE SEQUENCE [LARGE SCALE GENOMIC DNA]</scope>
    <source>
        <strain evidence="2">DSM 12343 / LSv54</strain>
    </source>
</reference>
<dbReference type="EMBL" id="CR522870">
    <property type="protein sequence ID" value="CAG36133.1"/>
    <property type="molecule type" value="Genomic_DNA"/>
</dbReference>
<dbReference type="KEGG" id="dps:DP1404"/>
<accession>Q6ANE1</accession>
<dbReference type="STRING" id="177439.DP1404"/>
<dbReference type="eggNOG" id="COG4446">
    <property type="taxonomic scope" value="Bacteria"/>
</dbReference>
<organism evidence="1 2">
    <name type="scientific">Desulfotalea psychrophila (strain LSv54 / DSM 12343)</name>
    <dbReference type="NCBI Taxonomy" id="177439"/>
    <lineage>
        <taxon>Bacteria</taxon>
        <taxon>Pseudomonadati</taxon>
        <taxon>Thermodesulfobacteriota</taxon>
        <taxon>Desulfobulbia</taxon>
        <taxon>Desulfobulbales</taxon>
        <taxon>Desulfocapsaceae</taxon>
        <taxon>Desulfotalea</taxon>
    </lineage>
</organism>
<keyword evidence="2" id="KW-1185">Reference proteome</keyword>
<evidence type="ECO:0008006" key="3">
    <source>
        <dbReference type="Google" id="ProtNLM"/>
    </source>
</evidence>
<dbReference type="PANTHER" id="PTHR34801">
    <property type="entry name" value="EXPRESSED PROTEIN"/>
    <property type="match status" value="1"/>
</dbReference>
<dbReference type="PIRSF" id="PIRSF026426">
    <property type="entry name" value="DUF1499"/>
    <property type="match status" value="1"/>
</dbReference>
<dbReference type="Proteomes" id="UP000000602">
    <property type="component" value="Chromosome"/>
</dbReference>
<evidence type="ECO:0000313" key="2">
    <source>
        <dbReference type="Proteomes" id="UP000000602"/>
    </source>
</evidence>
<proteinExistence type="predicted"/>
<dbReference type="InterPro" id="IPR010865">
    <property type="entry name" value="DUF1499"/>
</dbReference>
<dbReference type="PROSITE" id="PS51257">
    <property type="entry name" value="PROKAR_LIPOPROTEIN"/>
    <property type="match status" value="1"/>
</dbReference>